<dbReference type="Pfam" id="PF06413">
    <property type="entry name" value="Neugrin"/>
    <property type="match status" value="1"/>
</dbReference>
<dbReference type="AlphaFoldDB" id="A0A6P8K8N9"/>
<name>A0A6P8K8N9_DROMA</name>
<dbReference type="GeneID" id="117144322"/>
<organism evidence="1 2">
    <name type="scientific">Drosophila mauritiana</name>
    <name type="common">Fruit fly</name>
    <dbReference type="NCBI Taxonomy" id="7226"/>
    <lineage>
        <taxon>Eukaryota</taxon>
        <taxon>Metazoa</taxon>
        <taxon>Ecdysozoa</taxon>
        <taxon>Arthropoda</taxon>
        <taxon>Hexapoda</taxon>
        <taxon>Insecta</taxon>
        <taxon>Pterygota</taxon>
        <taxon>Neoptera</taxon>
        <taxon>Endopterygota</taxon>
        <taxon>Diptera</taxon>
        <taxon>Brachycera</taxon>
        <taxon>Muscomorpha</taxon>
        <taxon>Ephydroidea</taxon>
        <taxon>Drosophilidae</taxon>
        <taxon>Drosophila</taxon>
        <taxon>Sophophora</taxon>
    </lineage>
</organism>
<dbReference type="Proteomes" id="UP000515162">
    <property type="component" value="Chromosome 3R"/>
</dbReference>
<accession>A0A6P8K8N9</accession>
<sequence length="363" mass="42356">MTARMIQRGLHTARSCLFARAPRRANPGLGYQLEQLQEHPAKSSEASEDYADLESDFMDVQKTHRQYEREQQQHRDRIRQFMIKHKYFRDAKLPNLLLHAEKEQMRLLHERDPEEWSVERLAESFPATPDIVQKILRAKWRPRSVQRIRSHDETVIKNWQLLRTGKGDFSIPPALLQHLQKFAERRRQDLRELKTQDWPTKSQLPTPQGNEFRKLLGSSSKITEEMPAPQIPSGYEAPPSAAEDETYLLDKIRNKKKMRLQELKELHLVESVPTVPEEMKRPIENPSGTGFLPSFVPKFASSEIVISAADQRKYEITQVKTRIVIPRKLHRQGATYRVEDAYYDDDGELLYRVPGMTRASGDK</sequence>
<dbReference type="PANTHER" id="PTHR13475:SF3">
    <property type="entry name" value="NEUGRIN"/>
    <property type="match status" value="1"/>
</dbReference>
<evidence type="ECO:0000313" key="1">
    <source>
        <dbReference type="Proteomes" id="UP000515162"/>
    </source>
</evidence>
<keyword evidence="1" id="KW-1185">Reference proteome</keyword>
<gene>
    <name evidence="2" type="primary">LOC117144322</name>
</gene>
<proteinExistence type="predicted"/>
<dbReference type="GO" id="GO:0005634">
    <property type="term" value="C:nucleus"/>
    <property type="evidence" value="ECO:0007669"/>
    <property type="project" value="TreeGrafter"/>
</dbReference>
<evidence type="ECO:0000313" key="2">
    <source>
        <dbReference type="RefSeq" id="XP_033165325.1"/>
    </source>
</evidence>
<dbReference type="InterPro" id="IPR010487">
    <property type="entry name" value="NGRN/Rrg9"/>
</dbReference>
<reference evidence="2" key="1">
    <citation type="submission" date="2025-08" db="UniProtKB">
        <authorList>
            <consortium name="RefSeq"/>
        </authorList>
    </citation>
    <scope>IDENTIFICATION</scope>
    <source>
        <strain evidence="2">Mau12</strain>
        <tissue evidence="2">Whole Body</tissue>
    </source>
</reference>
<protein>
    <submittedName>
        <fullName evidence="2">Uncharacterized protein LOC117144322</fullName>
    </submittedName>
</protein>
<dbReference type="RefSeq" id="XP_033165325.1">
    <property type="nucleotide sequence ID" value="XM_033309434.1"/>
</dbReference>
<dbReference type="PANTHER" id="PTHR13475">
    <property type="entry name" value="NEUGRIN"/>
    <property type="match status" value="1"/>
</dbReference>